<dbReference type="KEGG" id="hbs:IPV69_16275"/>
<feature type="binding site" evidence="7">
    <location>
        <position position="117"/>
    </location>
    <ligand>
        <name>5-amino-6-(D-ribitylamino)uracil</name>
        <dbReference type="ChEBI" id="CHEBI:15934"/>
    </ligand>
</feature>
<accession>A0A7M2WQU0</accession>
<keyword evidence="9" id="KW-1185">Reference proteome</keyword>
<name>A0A7M2WQU0_9BACT</name>
<organism evidence="8 9">
    <name type="scientific">Humisphaera borealis</name>
    <dbReference type="NCBI Taxonomy" id="2807512"/>
    <lineage>
        <taxon>Bacteria</taxon>
        <taxon>Pseudomonadati</taxon>
        <taxon>Planctomycetota</taxon>
        <taxon>Phycisphaerae</taxon>
        <taxon>Tepidisphaerales</taxon>
        <taxon>Tepidisphaeraceae</taxon>
        <taxon>Humisphaera</taxon>
    </lineage>
</organism>
<comment type="catalytic activity">
    <reaction evidence="6 7">
        <text>(2S)-2-hydroxy-3-oxobutyl phosphate + 5-amino-6-(D-ribitylamino)uracil = 6,7-dimethyl-8-(1-D-ribityl)lumazine + phosphate + 2 H2O + H(+)</text>
        <dbReference type="Rhea" id="RHEA:26152"/>
        <dbReference type="ChEBI" id="CHEBI:15377"/>
        <dbReference type="ChEBI" id="CHEBI:15378"/>
        <dbReference type="ChEBI" id="CHEBI:15934"/>
        <dbReference type="ChEBI" id="CHEBI:43474"/>
        <dbReference type="ChEBI" id="CHEBI:58201"/>
        <dbReference type="ChEBI" id="CHEBI:58830"/>
        <dbReference type="EC" id="2.5.1.78"/>
    </reaction>
</comment>
<evidence type="ECO:0000256" key="4">
    <source>
        <dbReference type="ARBA" id="ARBA00022619"/>
    </source>
</evidence>
<dbReference type="Proteomes" id="UP000593765">
    <property type="component" value="Chromosome"/>
</dbReference>
<dbReference type="NCBIfam" id="TIGR00114">
    <property type="entry name" value="lumazine-synth"/>
    <property type="match status" value="1"/>
</dbReference>
<dbReference type="Gene3D" id="3.40.50.960">
    <property type="entry name" value="Lumazine/riboflavin synthase"/>
    <property type="match status" value="1"/>
</dbReference>
<feature type="active site" description="Proton donor" evidence="7">
    <location>
        <position position="92"/>
    </location>
</feature>
<keyword evidence="5 7" id="KW-0808">Transferase</keyword>
<dbReference type="GO" id="GO:0005829">
    <property type="term" value="C:cytosol"/>
    <property type="evidence" value="ECO:0007669"/>
    <property type="project" value="TreeGrafter"/>
</dbReference>
<dbReference type="PANTHER" id="PTHR21058">
    <property type="entry name" value="6,7-DIMETHYL-8-RIBITYLLUMAZINE SYNTHASE DMRL SYNTHASE LUMAZINE SYNTHASE"/>
    <property type="match status" value="1"/>
</dbReference>
<dbReference type="GO" id="GO:0009349">
    <property type="term" value="C:riboflavin synthase complex"/>
    <property type="evidence" value="ECO:0007669"/>
    <property type="project" value="UniProtKB-UniRule"/>
</dbReference>
<dbReference type="GO" id="GO:0009231">
    <property type="term" value="P:riboflavin biosynthetic process"/>
    <property type="evidence" value="ECO:0007669"/>
    <property type="project" value="UniProtKB-UniRule"/>
</dbReference>
<dbReference type="GO" id="GO:0000906">
    <property type="term" value="F:6,7-dimethyl-8-ribityllumazine synthase activity"/>
    <property type="evidence" value="ECO:0007669"/>
    <property type="project" value="UniProtKB-UniRule"/>
</dbReference>
<evidence type="ECO:0000256" key="5">
    <source>
        <dbReference type="ARBA" id="ARBA00022679"/>
    </source>
</evidence>
<dbReference type="InterPro" id="IPR036467">
    <property type="entry name" value="LS/RS_sf"/>
</dbReference>
<evidence type="ECO:0000256" key="2">
    <source>
        <dbReference type="ARBA" id="ARBA00007424"/>
    </source>
</evidence>
<feature type="binding site" evidence="7">
    <location>
        <position position="26"/>
    </location>
    <ligand>
        <name>5-amino-6-(D-ribitylamino)uracil</name>
        <dbReference type="ChEBI" id="CHEBI:15934"/>
    </ligand>
</feature>
<dbReference type="RefSeq" id="WP_206290747.1">
    <property type="nucleotide sequence ID" value="NZ_CP063458.1"/>
</dbReference>
<feature type="binding site" evidence="7">
    <location>
        <position position="131"/>
    </location>
    <ligand>
        <name>(2S)-2-hydroxy-3-oxobutyl phosphate</name>
        <dbReference type="ChEBI" id="CHEBI:58830"/>
    </ligand>
</feature>
<feature type="binding site" evidence="7">
    <location>
        <begin position="84"/>
        <end position="86"/>
    </location>
    <ligand>
        <name>5-amino-6-(D-ribitylamino)uracil</name>
        <dbReference type="ChEBI" id="CHEBI:15934"/>
    </ligand>
</feature>
<keyword evidence="4 7" id="KW-0686">Riboflavin biosynthesis</keyword>
<proteinExistence type="inferred from homology"/>
<dbReference type="HAMAP" id="MF_00178">
    <property type="entry name" value="Lumazine_synth"/>
    <property type="match status" value="1"/>
</dbReference>
<comment type="similarity">
    <text evidence="2 7">Belongs to the DMRL synthase family.</text>
</comment>
<dbReference type="InterPro" id="IPR034964">
    <property type="entry name" value="LS"/>
</dbReference>
<dbReference type="PANTHER" id="PTHR21058:SF0">
    <property type="entry name" value="6,7-DIMETHYL-8-RIBITYLLUMAZINE SYNTHASE"/>
    <property type="match status" value="1"/>
</dbReference>
<dbReference type="UniPathway" id="UPA00275">
    <property type="reaction ID" value="UER00404"/>
</dbReference>
<gene>
    <name evidence="7" type="primary">ribH</name>
    <name evidence="8" type="ORF">IPV69_16275</name>
</gene>
<reference evidence="8 9" key="1">
    <citation type="submission" date="2020-10" db="EMBL/GenBank/DDBJ databases">
        <title>Wide distribution of Phycisphaera-like planctomycetes from WD2101 soil group in peatlands and genome analysis of the first cultivated representative.</title>
        <authorList>
            <person name="Dedysh S.N."/>
            <person name="Beletsky A.V."/>
            <person name="Ivanova A."/>
            <person name="Kulichevskaya I.S."/>
            <person name="Suzina N.E."/>
            <person name="Philippov D.A."/>
            <person name="Rakitin A.L."/>
            <person name="Mardanov A.V."/>
            <person name="Ravin N.V."/>
        </authorList>
    </citation>
    <scope>NUCLEOTIDE SEQUENCE [LARGE SCALE GENOMIC DNA]</scope>
    <source>
        <strain evidence="8 9">M1803</strain>
    </source>
</reference>
<evidence type="ECO:0000313" key="8">
    <source>
        <dbReference type="EMBL" id="QOV87836.1"/>
    </source>
</evidence>
<dbReference type="InterPro" id="IPR002180">
    <property type="entry name" value="LS/RS"/>
</dbReference>
<protein>
    <recommendedName>
        <fullName evidence="3 7">6,7-dimethyl-8-ribityllumazine synthase</fullName>
        <shortName evidence="7">DMRL synthase</shortName>
        <shortName evidence="7">LS</shortName>
        <shortName evidence="7">Lumazine synthase</shortName>
        <ecNumber evidence="3 7">2.5.1.78</ecNumber>
    </recommendedName>
</protein>
<dbReference type="SUPFAM" id="SSF52121">
    <property type="entry name" value="Lumazine synthase"/>
    <property type="match status" value="1"/>
</dbReference>
<evidence type="ECO:0000256" key="7">
    <source>
        <dbReference type="HAMAP-Rule" id="MF_00178"/>
    </source>
</evidence>
<evidence type="ECO:0000256" key="1">
    <source>
        <dbReference type="ARBA" id="ARBA00004917"/>
    </source>
</evidence>
<comment type="function">
    <text evidence="7">Catalyzes the formation of 6,7-dimethyl-8-ribityllumazine by condensation of 5-amino-6-(D-ribitylamino)uracil with 3,4-dihydroxy-2-butanone 4-phosphate. This is the penultimate step in the biosynthesis of riboflavin.</text>
</comment>
<evidence type="ECO:0000313" key="9">
    <source>
        <dbReference type="Proteomes" id="UP000593765"/>
    </source>
</evidence>
<dbReference type="Pfam" id="PF00885">
    <property type="entry name" value="DMRL_synthase"/>
    <property type="match status" value="1"/>
</dbReference>
<dbReference type="EMBL" id="CP063458">
    <property type="protein sequence ID" value="QOV87836.1"/>
    <property type="molecule type" value="Genomic_DNA"/>
</dbReference>
<evidence type="ECO:0000256" key="3">
    <source>
        <dbReference type="ARBA" id="ARBA00012664"/>
    </source>
</evidence>
<comment type="pathway">
    <text evidence="1 7">Cofactor biosynthesis; riboflavin biosynthesis; riboflavin from 2-hydroxy-3-oxobutyl phosphate and 5-amino-6-(D-ribitylamino)uracil: step 1/2.</text>
</comment>
<feature type="binding site" evidence="7">
    <location>
        <begin position="89"/>
        <end position="90"/>
    </location>
    <ligand>
        <name>(2S)-2-hydroxy-3-oxobutyl phosphate</name>
        <dbReference type="ChEBI" id="CHEBI:58830"/>
    </ligand>
</feature>
<feature type="binding site" evidence="7">
    <location>
        <begin position="60"/>
        <end position="62"/>
    </location>
    <ligand>
        <name>5-amino-6-(D-ribitylamino)uracil</name>
        <dbReference type="ChEBI" id="CHEBI:15934"/>
    </ligand>
</feature>
<dbReference type="AlphaFoldDB" id="A0A7M2WQU0"/>
<sequence length="160" mass="16850">MSTAVPEPITASLPSDVRVAVVAARFNAHITDELLGGCVSRLQELGLDKERIEVYRVPGAFELPVTAKALASTHRVAAVVCIGAVVRGDTPHFDYVAGETARGCQQVAINEGIPVIFGVLTTNTEQQAFDRTGGSHGHAGRFAAEAAVEMICVLAAAKRR</sequence>
<dbReference type="EC" id="2.5.1.78" evidence="3 7"/>
<evidence type="ECO:0000256" key="6">
    <source>
        <dbReference type="ARBA" id="ARBA00048785"/>
    </source>
</evidence>
<dbReference type="CDD" id="cd09209">
    <property type="entry name" value="Lumazine_synthase-I"/>
    <property type="match status" value="1"/>
</dbReference>